<keyword evidence="2" id="KW-1185">Reference proteome</keyword>
<protein>
    <submittedName>
        <fullName evidence="1">Uncharacterized protein</fullName>
    </submittedName>
</protein>
<organism evidence="1 2">
    <name type="scientific">Mesonia maritima</name>
    <dbReference type="NCBI Taxonomy" id="1793873"/>
    <lineage>
        <taxon>Bacteria</taxon>
        <taxon>Pseudomonadati</taxon>
        <taxon>Bacteroidota</taxon>
        <taxon>Flavobacteriia</taxon>
        <taxon>Flavobacteriales</taxon>
        <taxon>Flavobacteriaceae</taxon>
        <taxon>Mesonia</taxon>
    </lineage>
</organism>
<dbReference type="RefSeq" id="WP_309727557.1">
    <property type="nucleotide sequence ID" value="NZ_JAVDQA010000002.1"/>
</dbReference>
<evidence type="ECO:0000313" key="2">
    <source>
        <dbReference type="Proteomes" id="UP001257659"/>
    </source>
</evidence>
<comment type="caution">
    <text evidence="1">The sequence shown here is derived from an EMBL/GenBank/DDBJ whole genome shotgun (WGS) entry which is preliminary data.</text>
</comment>
<sequence length="106" mass="11648">MILNSDTGSNITLEEAKNYTHTFQENNQEAIKSFFVGAKKLQQILSQDGCIGVRIYNGSNTQNYHQSNLVLVGVDKNGEDLSEGVIIENLAPCPSNCPQSSPLIKY</sequence>
<proteinExistence type="predicted"/>
<reference evidence="1 2" key="1">
    <citation type="submission" date="2023-07" db="EMBL/GenBank/DDBJ databases">
        <title>Genomic Encyclopedia of Type Strains, Phase IV (KMG-IV): sequencing the most valuable type-strain genomes for metagenomic binning, comparative biology and taxonomic classification.</title>
        <authorList>
            <person name="Goeker M."/>
        </authorList>
    </citation>
    <scope>NUCLEOTIDE SEQUENCE [LARGE SCALE GENOMIC DNA]</scope>
    <source>
        <strain evidence="1 2">DSM 102814</strain>
    </source>
</reference>
<dbReference type="Proteomes" id="UP001257659">
    <property type="component" value="Unassembled WGS sequence"/>
</dbReference>
<evidence type="ECO:0000313" key="1">
    <source>
        <dbReference type="EMBL" id="MDR6300662.1"/>
    </source>
</evidence>
<name>A0ABU1K857_9FLAO</name>
<accession>A0ABU1K857</accession>
<gene>
    <name evidence="1" type="ORF">GGR31_001293</name>
</gene>
<dbReference type="EMBL" id="JAVDQA010000002">
    <property type="protein sequence ID" value="MDR6300662.1"/>
    <property type="molecule type" value="Genomic_DNA"/>
</dbReference>